<evidence type="ECO:0000256" key="5">
    <source>
        <dbReference type="ARBA" id="ARBA00007882"/>
    </source>
</evidence>
<dbReference type="Pfam" id="PF13431">
    <property type="entry name" value="TPR_17"/>
    <property type="match status" value="1"/>
</dbReference>
<comment type="catalytic activity">
    <reaction evidence="15">
        <text>a di-trans,poly-cis-dolichyl beta-D-mannosyl phosphate + L-seryl-[protein] = 3-O-(alpha-D-mannosyl)-L-seryl-[protein] + a di-trans,poly-cis-dolichyl phosphate + H(+)</text>
        <dbReference type="Rhea" id="RHEA:17377"/>
        <dbReference type="Rhea" id="RHEA-COMP:9863"/>
        <dbReference type="Rhea" id="RHEA-COMP:13546"/>
        <dbReference type="Rhea" id="RHEA-COMP:19498"/>
        <dbReference type="Rhea" id="RHEA-COMP:19501"/>
        <dbReference type="ChEBI" id="CHEBI:15378"/>
        <dbReference type="ChEBI" id="CHEBI:29999"/>
        <dbReference type="ChEBI" id="CHEBI:57683"/>
        <dbReference type="ChEBI" id="CHEBI:58211"/>
        <dbReference type="ChEBI" id="CHEBI:137321"/>
        <dbReference type="EC" id="2.4.1.109"/>
    </reaction>
</comment>
<dbReference type="AlphaFoldDB" id="A0A8D8WNQ2"/>
<feature type="transmembrane region" description="Helical" evidence="17">
    <location>
        <begin position="320"/>
        <end position="338"/>
    </location>
</feature>
<evidence type="ECO:0000256" key="6">
    <source>
        <dbReference type="ARBA" id="ARBA00012839"/>
    </source>
</evidence>
<evidence type="ECO:0000256" key="4">
    <source>
        <dbReference type="ARBA" id="ARBA00004922"/>
    </source>
</evidence>
<evidence type="ECO:0000256" key="16">
    <source>
        <dbReference type="PROSITE-ProRule" id="PRU00339"/>
    </source>
</evidence>
<dbReference type="SUPFAM" id="SSF48452">
    <property type="entry name" value="TPR-like"/>
    <property type="match status" value="1"/>
</dbReference>
<feature type="domain" description="DUF1736" evidence="18">
    <location>
        <begin position="258"/>
        <end position="329"/>
    </location>
</feature>
<keyword evidence="10 16" id="KW-0802">TPR repeat</keyword>
<keyword evidence="8 17" id="KW-0812">Transmembrane</keyword>
<dbReference type="EC" id="2.4.1.109" evidence="6"/>
<dbReference type="InterPro" id="IPR019734">
    <property type="entry name" value="TPR_rpt"/>
</dbReference>
<feature type="transmembrane region" description="Helical" evidence="17">
    <location>
        <begin position="107"/>
        <end position="128"/>
    </location>
</feature>
<keyword evidence="11" id="KW-0256">Endoplasmic reticulum</keyword>
<dbReference type="SMART" id="SM00028">
    <property type="entry name" value="TPR"/>
    <property type="match status" value="3"/>
</dbReference>
<feature type="repeat" description="TPR" evidence="16">
    <location>
        <begin position="513"/>
        <end position="546"/>
    </location>
</feature>
<evidence type="ECO:0000256" key="13">
    <source>
        <dbReference type="ARBA" id="ARBA00023136"/>
    </source>
</evidence>
<feature type="transmembrane region" description="Helical" evidence="17">
    <location>
        <begin position="404"/>
        <end position="422"/>
    </location>
</feature>
<protein>
    <recommendedName>
        <fullName evidence="6">dolichyl-phosphate-mannose--protein mannosyltransferase</fullName>
        <ecNumber evidence="6">2.4.1.109</ecNumber>
    </recommendedName>
</protein>
<evidence type="ECO:0000259" key="18">
    <source>
        <dbReference type="Pfam" id="PF08409"/>
    </source>
</evidence>
<dbReference type="Gene3D" id="1.25.40.10">
    <property type="entry name" value="Tetratricopeptide repeat domain"/>
    <property type="match status" value="3"/>
</dbReference>
<evidence type="ECO:0000256" key="17">
    <source>
        <dbReference type="SAM" id="Phobius"/>
    </source>
</evidence>
<accession>A0A8D8WNQ2</accession>
<keyword evidence="12 17" id="KW-1133">Transmembrane helix</keyword>
<dbReference type="EMBL" id="HBUF01215355">
    <property type="protein sequence ID" value="CAG6666947.1"/>
    <property type="molecule type" value="Transcribed_RNA"/>
</dbReference>
<dbReference type="EMBL" id="HBUF01541406">
    <property type="protein sequence ID" value="CAG6755212.1"/>
    <property type="molecule type" value="Transcribed_RNA"/>
</dbReference>
<dbReference type="UniPathway" id="UPA00378"/>
<dbReference type="PROSITE" id="PS50005">
    <property type="entry name" value="TPR"/>
    <property type="match status" value="1"/>
</dbReference>
<comment type="similarity">
    <text evidence="5">Belongs to the TMTC family.</text>
</comment>
<dbReference type="GO" id="GO:0004169">
    <property type="term" value="F:dolichyl-phosphate-mannose-protein mannosyltransferase activity"/>
    <property type="evidence" value="ECO:0007669"/>
    <property type="project" value="UniProtKB-EC"/>
</dbReference>
<evidence type="ECO:0000256" key="9">
    <source>
        <dbReference type="ARBA" id="ARBA00022737"/>
    </source>
</evidence>
<evidence type="ECO:0000313" key="19">
    <source>
        <dbReference type="EMBL" id="CAG6666947.1"/>
    </source>
</evidence>
<dbReference type="EMBL" id="HBUF01541405">
    <property type="protein sequence ID" value="CAG6755211.1"/>
    <property type="molecule type" value="Transcribed_RNA"/>
</dbReference>
<dbReference type="InterPro" id="IPR052943">
    <property type="entry name" value="TMTC_O-mannosyl-trnsfr"/>
</dbReference>
<evidence type="ECO:0000256" key="1">
    <source>
        <dbReference type="ARBA" id="ARBA00003582"/>
    </source>
</evidence>
<dbReference type="EMBL" id="HBUF01388899">
    <property type="protein sequence ID" value="CAG6733134.1"/>
    <property type="molecule type" value="Transcribed_RNA"/>
</dbReference>
<feature type="transmembrane region" description="Helical" evidence="17">
    <location>
        <begin position="350"/>
        <end position="372"/>
    </location>
</feature>
<comment type="function">
    <text evidence="1">Transfers mannosyl residues to the hydroxyl group of serine or threonine residues.</text>
</comment>
<dbReference type="GO" id="GO:0016020">
    <property type="term" value="C:membrane"/>
    <property type="evidence" value="ECO:0007669"/>
    <property type="project" value="UniProtKB-SubCell"/>
</dbReference>
<dbReference type="EMBL" id="HBUF01215353">
    <property type="protein sequence ID" value="CAG6666945.1"/>
    <property type="molecule type" value="Transcribed_RNA"/>
</dbReference>
<evidence type="ECO:0000256" key="12">
    <source>
        <dbReference type="ARBA" id="ARBA00022989"/>
    </source>
</evidence>
<comment type="subcellular location">
    <subcellularLocation>
        <location evidence="3">Endoplasmic reticulum</location>
    </subcellularLocation>
    <subcellularLocation>
        <location evidence="2">Membrane</location>
        <topology evidence="2">Multi-pass membrane protein</topology>
    </subcellularLocation>
</comment>
<keyword evidence="9" id="KW-0677">Repeat</keyword>
<evidence type="ECO:0000256" key="8">
    <source>
        <dbReference type="ARBA" id="ARBA00022692"/>
    </source>
</evidence>
<proteinExistence type="inferred from homology"/>
<comment type="catalytic activity">
    <reaction evidence="14">
        <text>a di-trans,poly-cis-dolichyl beta-D-mannosyl phosphate + L-threonyl-[protein] = 3-O-(alpha-D-mannosyl)-L-threonyl-[protein] + a di-trans,poly-cis-dolichyl phosphate + H(+)</text>
        <dbReference type="Rhea" id="RHEA:53396"/>
        <dbReference type="Rhea" id="RHEA-COMP:11060"/>
        <dbReference type="Rhea" id="RHEA-COMP:13547"/>
        <dbReference type="Rhea" id="RHEA-COMP:19498"/>
        <dbReference type="Rhea" id="RHEA-COMP:19501"/>
        <dbReference type="ChEBI" id="CHEBI:15378"/>
        <dbReference type="ChEBI" id="CHEBI:30013"/>
        <dbReference type="ChEBI" id="CHEBI:57683"/>
        <dbReference type="ChEBI" id="CHEBI:58211"/>
        <dbReference type="ChEBI" id="CHEBI:137323"/>
        <dbReference type="EC" id="2.4.1.109"/>
    </reaction>
</comment>
<keyword evidence="13 17" id="KW-0472">Membrane</keyword>
<reference evidence="19" key="1">
    <citation type="submission" date="2021-05" db="EMBL/GenBank/DDBJ databases">
        <authorList>
            <person name="Alioto T."/>
            <person name="Alioto T."/>
            <person name="Gomez Garrido J."/>
        </authorList>
    </citation>
    <scope>NUCLEOTIDE SEQUENCE</scope>
</reference>
<feature type="transmembrane region" description="Helical" evidence="17">
    <location>
        <begin position="241"/>
        <end position="260"/>
    </location>
</feature>
<dbReference type="EMBL" id="HBUF01215354">
    <property type="protein sequence ID" value="CAG6666946.1"/>
    <property type="molecule type" value="Transcribed_RNA"/>
</dbReference>
<dbReference type="PANTHER" id="PTHR44809:SF1">
    <property type="entry name" value="PROTEIN O-MANNOSYL-TRANSFERASE TMTC1"/>
    <property type="match status" value="1"/>
</dbReference>
<feature type="transmembrane region" description="Helical" evidence="17">
    <location>
        <begin position="280"/>
        <end position="300"/>
    </location>
</feature>
<dbReference type="EMBL" id="HBUF01053811">
    <property type="protein sequence ID" value="CAG6622968.1"/>
    <property type="molecule type" value="Transcribed_RNA"/>
</dbReference>
<keyword evidence="7" id="KW-0808">Transferase</keyword>
<evidence type="ECO:0000256" key="7">
    <source>
        <dbReference type="ARBA" id="ARBA00022679"/>
    </source>
</evidence>
<evidence type="ECO:0000256" key="10">
    <source>
        <dbReference type="ARBA" id="ARBA00022803"/>
    </source>
</evidence>
<dbReference type="PANTHER" id="PTHR44809">
    <property type="match status" value="1"/>
</dbReference>
<evidence type="ECO:0000256" key="11">
    <source>
        <dbReference type="ARBA" id="ARBA00022824"/>
    </source>
</evidence>
<feature type="transmembrane region" description="Helical" evidence="17">
    <location>
        <begin position="378"/>
        <end position="397"/>
    </location>
</feature>
<dbReference type="Pfam" id="PF08409">
    <property type="entry name" value="TMTC_DUF1736"/>
    <property type="match status" value="1"/>
</dbReference>
<dbReference type="InterPro" id="IPR013618">
    <property type="entry name" value="TMTC_DUF1736"/>
</dbReference>
<evidence type="ECO:0000256" key="15">
    <source>
        <dbReference type="ARBA" id="ARBA00045102"/>
    </source>
</evidence>
<dbReference type="GO" id="GO:0005783">
    <property type="term" value="C:endoplasmic reticulum"/>
    <property type="evidence" value="ECO:0007669"/>
    <property type="project" value="UniProtKB-SubCell"/>
</dbReference>
<evidence type="ECO:0000256" key="14">
    <source>
        <dbReference type="ARBA" id="ARBA00045085"/>
    </source>
</evidence>
<feature type="transmembrane region" description="Helical" evidence="17">
    <location>
        <begin position="183"/>
        <end position="209"/>
    </location>
</feature>
<comment type="pathway">
    <text evidence="4">Protein modification; protein glycosylation.</text>
</comment>
<name>A0A8D8WNQ2_9HEMI</name>
<organism evidence="19">
    <name type="scientific">Cacopsylla melanoneura</name>
    <dbReference type="NCBI Taxonomy" id="428564"/>
    <lineage>
        <taxon>Eukaryota</taxon>
        <taxon>Metazoa</taxon>
        <taxon>Ecdysozoa</taxon>
        <taxon>Arthropoda</taxon>
        <taxon>Hexapoda</taxon>
        <taxon>Insecta</taxon>
        <taxon>Pterygota</taxon>
        <taxon>Neoptera</taxon>
        <taxon>Paraneoptera</taxon>
        <taxon>Hemiptera</taxon>
        <taxon>Sternorrhyncha</taxon>
        <taxon>Psylloidea</taxon>
        <taxon>Psyllidae</taxon>
        <taxon>Psyllinae</taxon>
        <taxon>Cacopsylla</taxon>
    </lineage>
</organism>
<dbReference type="InterPro" id="IPR011990">
    <property type="entry name" value="TPR-like_helical_dom_sf"/>
</dbReference>
<feature type="transmembrane region" description="Helical" evidence="17">
    <location>
        <begin position="148"/>
        <end position="171"/>
    </location>
</feature>
<sequence length="742" mass="83921">MVAKINLQFKTMKSFYREYTTVFVTALSVYLNSLNGDFVHDDLPAIVRNQDVLGTSSVSQILLNDFWGTPMSHATSHKSYRPLTVLSFRANNFVSGLQPLWFHASNVVLHAIASVLFTRLVLVVVGLEQRYAMLAGLLFATHPVHTEAVAGIVGRADILACIFFLLSFLTYHDVSWKCRGHMVISFIMALCAMLAKETGVTVLLVNLLYDAYVCWHPIKRATIELKWNEDALQFSRRASKVLLVICVLLLYRLIIMHGSLPSFLPQDNPAAANPCPQTRLLTFCYLAVFNVWLLLCPSHLSHDWQFGSIPLVTSLGDVRNFATCLLFVSCFCVVYKSVADLEHHRSAPLVIGGLLVAIPFLPASNLLFTVGFVVAERILYIPSMGLILLLAYGAQILHSRRRKLLIFASYFLLVIFSVKTISRNYDWSSRQSLIKADLRTLPHNAKMHYNWANYLREDGSKDALAEHHYFEALRLWPAYSSAYNNLGTMLMQHSVYEAETYFLKAISYNPNHSNAYFNLGQVYRKLNRTQEAIEALEKCIASNRNYVPAYLLLAKLCSKPFHLTDRLYNVVLRIHPSSPDHLAYYADWLRSQYRYQRATKIYEKSLGIDFRHRDSILGLAQSLRLQGQMARLHQLILRWQVILNKRAHHSKGPLVYSGDLYITRWDEYKQGQITSIPAETRLSSSSNSRIIPCANIQLSGNLLSKSVSGTADLSAASESTPCVQSAHSEHLSIPQSSNFKPG</sequence>
<evidence type="ECO:0000256" key="3">
    <source>
        <dbReference type="ARBA" id="ARBA00004240"/>
    </source>
</evidence>
<evidence type="ECO:0000256" key="2">
    <source>
        <dbReference type="ARBA" id="ARBA00004141"/>
    </source>
</evidence>